<dbReference type="PANTHER" id="PTHR32060:SF22">
    <property type="entry name" value="CARBOXYL-TERMINAL-PROCESSING PEPTIDASE 3, CHLOROPLASTIC"/>
    <property type="match status" value="1"/>
</dbReference>
<evidence type="ECO:0000313" key="3">
    <source>
        <dbReference type="EMBL" id="EKX46035.1"/>
    </source>
</evidence>
<dbReference type="InterPro" id="IPR036034">
    <property type="entry name" value="PDZ_sf"/>
</dbReference>
<dbReference type="GeneID" id="17302752"/>
<dbReference type="GO" id="GO:0004175">
    <property type="term" value="F:endopeptidase activity"/>
    <property type="evidence" value="ECO:0007669"/>
    <property type="project" value="TreeGrafter"/>
</dbReference>
<sequence length="155" mass="17134">MYQRGKHDFQRKETKHQPEFSAIGSHSPRLSNLQDSPRIQDLQMHSPRDNVGVGIIFDAGTDGKGPDGIGLCVNGLSPDGPADQCKSIHIGDVLVEIDGVDVQGKTAGEISSLILGRPGSSVHLKFFSRGRFDRPYHVTMERKRTVNRRLKLPHD</sequence>
<evidence type="ECO:0000259" key="2">
    <source>
        <dbReference type="PROSITE" id="PS50106"/>
    </source>
</evidence>
<dbReference type="PaxDb" id="55529-EKX46035"/>
<dbReference type="OrthoDB" id="438726at2759"/>
<dbReference type="InterPro" id="IPR001478">
    <property type="entry name" value="PDZ"/>
</dbReference>
<dbReference type="AlphaFoldDB" id="L1JD54"/>
<dbReference type="EMBL" id="JH992996">
    <property type="protein sequence ID" value="EKX46035.1"/>
    <property type="molecule type" value="Genomic_DNA"/>
</dbReference>
<dbReference type="KEGG" id="gtt:GUITHDRAFT_138518"/>
<name>L1JD54_GUITC</name>
<dbReference type="SUPFAM" id="SSF50156">
    <property type="entry name" value="PDZ domain-like"/>
    <property type="match status" value="1"/>
</dbReference>
<dbReference type="Proteomes" id="UP000011087">
    <property type="component" value="Unassembled WGS sequence"/>
</dbReference>
<reference evidence="4" key="3">
    <citation type="submission" date="2016-03" db="UniProtKB">
        <authorList>
            <consortium name="EnsemblProtists"/>
        </authorList>
    </citation>
    <scope>IDENTIFICATION</scope>
</reference>
<reference evidence="5" key="2">
    <citation type="submission" date="2012-11" db="EMBL/GenBank/DDBJ databases">
        <authorList>
            <person name="Kuo A."/>
            <person name="Curtis B.A."/>
            <person name="Tanifuji G."/>
            <person name="Burki F."/>
            <person name="Gruber A."/>
            <person name="Irimia M."/>
            <person name="Maruyama S."/>
            <person name="Arias M.C."/>
            <person name="Ball S.G."/>
            <person name="Gile G.H."/>
            <person name="Hirakawa Y."/>
            <person name="Hopkins J.F."/>
            <person name="Rensing S.A."/>
            <person name="Schmutz J."/>
            <person name="Symeonidi A."/>
            <person name="Elias M."/>
            <person name="Eveleigh R.J."/>
            <person name="Herman E.K."/>
            <person name="Klute M.J."/>
            <person name="Nakayama T."/>
            <person name="Obornik M."/>
            <person name="Reyes-Prieto A."/>
            <person name="Armbrust E.V."/>
            <person name="Aves S.J."/>
            <person name="Beiko R.G."/>
            <person name="Coutinho P."/>
            <person name="Dacks J.B."/>
            <person name="Durnford D.G."/>
            <person name="Fast N.M."/>
            <person name="Green B.R."/>
            <person name="Grisdale C."/>
            <person name="Hempe F."/>
            <person name="Henrissat B."/>
            <person name="Hoppner M.P."/>
            <person name="Ishida K.-I."/>
            <person name="Kim E."/>
            <person name="Koreny L."/>
            <person name="Kroth P.G."/>
            <person name="Liu Y."/>
            <person name="Malik S.-B."/>
            <person name="Maier U.G."/>
            <person name="McRose D."/>
            <person name="Mock T."/>
            <person name="Neilson J.A."/>
            <person name="Onodera N.T."/>
            <person name="Poole A.M."/>
            <person name="Pritham E.J."/>
            <person name="Richards T.A."/>
            <person name="Rocap G."/>
            <person name="Roy S.W."/>
            <person name="Sarai C."/>
            <person name="Schaack S."/>
            <person name="Shirato S."/>
            <person name="Slamovits C.H."/>
            <person name="Spencer D.F."/>
            <person name="Suzuki S."/>
            <person name="Worden A.Z."/>
            <person name="Zauner S."/>
            <person name="Barry K."/>
            <person name="Bell C."/>
            <person name="Bharti A.K."/>
            <person name="Crow J.A."/>
            <person name="Grimwood J."/>
            <person name="Kramer R."/>
            <person name="Lindquist E."/>
            <person name="Lucas S."/>
            <person name="Salamov A."/>
            <person name="McFadden G.I."/>
            <person name="Lane C.E."/>
            <person name="Keeling P.J."/>
            <person name="Gray M.W."/>
            <person name="Grigoriev I.V."/>
            <person name="Archibald J.M."/>
        </authorList>
    </citation>
    <scope>NUCLEOTIDE SEQUENCE</scope>
    <source>
        <strain evidence="5">CCMP2712</strain>
    </source>
</reference>
<evidence type="ECO:0000313" key="5">
    <source>
        <dbReference type="Proteomes" id="UP000011087"/>
    </source>
</evidence>
<dbReference type="RefSeq" id="XP_005833015.1">
    <property type="nucleotide sequence ID" value="XM_005832958.1"/>
</dbReference>
<dbReference type="PANTHER" id="PTHR32060">
    <property type="entry name" value="TAIL-SPECIFIC PROTEASE"/>
    <property type="match status" value="1"/>
</dbReference>
<organism evidence="3">
    <name type="scientific">Guillardia theta (strain CCMP2712)</name>
    <name type="common">Cryptophyte</name>
    <dbReference type="NCBI Taxonomy" id="905079"/>
    <lineage>
        <taxon>Eukaryota</taxon>
        <taxon>Cryptophyceae</taxon>
        <taxon>Pyrenomonadales</taxon>
        <taxon>Geminigeraceae</taxon>
        <taxon>Guillardia</taxon>
    </lineage>
</organism>
<feature type="domain" description="PDZ" evidence="2">
    <location>
        <begin position="41"/>
        <end position="114"/>
    </location>
</feature>
<dbReference type="PROSITE" id="PS50106">
    <property type="entry name" value="PDZ"/>
    <property type="match status" value="1"/>
</dbReference>
<evidence type="ECO:0000256" key="1">
    <source>
        <dbReference type="SAM" id="MobiDB-lite"/>
    </source>
</evidence>
<dbReference type="EnsemblProtists" id="EKX46035">
    <property type="protein sequence ID" value="EKX46035"/>
    <property type="gene ID" value="GUITHDRAFT_138518"/>
</dbReference>
<keyword evidence="5" id="KW-1185">Reference proteome</keyword>
<protein>
    <recommendedName>
        <fullName evidence="2">PDZ domain-containing protein</fullName>
    </recommendedName>
</protein>
<accession>L1JD54</accession>
<evidence type="ECO:0000313" key="4">
    <source>
        <dbReference type="EnsemblProtists" id="EKX46035"/>
    </source>
</evidence>
<dbReference type="CDD" id="cd06782">
    <property type="entry name" value="cpPDZ_CPP-like"/>
    <property type="match status" value="1"/>
</dbReference>
<dbReference type="Pfam" id="PF17820">
    <property type="entry name" value="PDZ_6"/>
    <property type="match status" value="1"/>
</dbReference>
<gene>
    <name evidence="3" type="ORF">GUITHDRAFT_138518</name>
</gene>
<dbReference type="HOGENOM" id="CLU_1698867_0_0_1"/>
<dbReference type="Gene3D" id="2.30.42.10">
    <property type="match status" value="1"/>
</dbReference>
<dbReference type="SMART" id="SM00228">
    <property type="entry name" value="PDZ"/>
    <property type="match status" value="1"/>
</dbReference>
<dbReference type="InterPro" id="IPR041489">
    <property type="entry name" value="PDZ_6"/>
</dbReference>
<feature type="region of interest" description="Disordered" evidence="1">
    <location>
        <begin position="1"/>
        <end position="32"/>
    </location>
</feature>
<feature type="compositionally biased region" description="Basic and acidic residues" evidence="1">
    <location>
        <begin position="1"/>
        <end position="18"/>
    </location>
</feature>
<proteinExistence type="predicted"/>
<reference evidence="3 5" key="1">
    <citation type="journal article" date="2012" name="Nature">
        <title>Algal genomes reveal evolutionary mosaicism and the fate of nucleomorphs.</title>
        <authorList>
            <consortium name="DOE Joint Genome Institute"/>
            <person name="Curtis B.A."/>
            <person name="Tanifuji G."/>
            <person name="Burki F."/>
            <person name="Gruber A."/>
            <person name="Irimia M."/>
            <person name="Maruyama S."/>
            <person name="Arias M.C."/>
            <person name="Ball S.G."/>
            <person name="Gile G.H."/>
            <person name="Hirakawa Y."/>
            <person name="Hopkins J.F."/>
            <person name="Kuo A."/>
            <person name="Rensing S.A."/>
            <person name="Schmutz J."/>
            <person name="Symeonidi A."/>
            <person name="Elias M."/>
            <person name="Eveleigh R.J."/>
            <person name="Herman E.K."/>
            <person name="Klute M.J."/>
            <person name="Nakayama T."/>
            <person name="Obornik M."/>
            <person name="Reyes-Prieto A."/>
            <person name="Armbrust E.V."/>
            <person name="Aves S.J."/>
            <person name="Beiko R.G."/>
            <person name="Coutinho P."/>
            <person name="Dacks J.B."/>
            <person name="Durnford D.G."/>
            <person name="Fast N.M."/>
            <person name="Green B.R."/>
            <person name="Grisdale C.J."/>
            <person name="Hempel F."/>
            <person name="Henrissat B."/>
            <person name="Hoppner M.P."/>
            <person name="Ishida K."/>
            <person name="Kim E."/>
            <person name="Koreny L."/>
            <person name="Kroth P.G."/>
            <person name="Liu Y."/>
            <person name="Malik S.B."/>
            <person name="Maier U.G."/>
            <person name="McRose D."/>
            <person name="Mock T."/>
            <person name="Neilson J.A."/>
            <person name="Onodera N.T."/>
            <person name="Poole A.M."/>
            <person name="Pritham E.J."/>
            <person name="Richards T.A."/>
            <person name="Rocap G."/>
            <person name="Roy S.W."/>
            <person name="Sarai C."/>
            <person name="Schaack S."/>
            <person name="Shirato S."/>
            <person name="Slamovits C.H."/>
            <person name="Spencer D.F."/>
            <person name="Suzuki S."/>
            <person name="Worden A.Z."/>
            <person name="Zauner S."/>
            <person name="Barry K."/>
            <person name="Bell C."/>
            <person name="Bharti A.K."/>
            <person name="Crow J.A."/>
            <person name="Grimwood J."/>
            <person name="Kramer R."/>
            <person name="Lindquist E."/>
            <person name="Lucas S."/>
            <person name="Salamov A."/>
            <person name="McFadden G.I."/>
            <person name="Lane C.E."/>
            <person name="Keeling P.J."/>
            <person name="Gray M.W."/>
            <person name="Grigoriev I.V."/>
            <person name="Archibald J.M."/>
        </authorList>
    </citation>
    <scope>NUCLEOTIDE SEQUENCE</scope>
    <source>
        <strain evidence="3 5">CCMP2712</strain>
    </source>
</reference>